<keyword evidence="2" id="KW-1185">Reference proteome</keyword>
<evidence type="ECO:0008006" key="3">
    <source>
        <dbReference type="Google" id="ProtNLM"/>
    </source>
</evidence>
<accession>A0ABV0XYM1</accession>
<dbReference type="EMBL" id="JAHRIP010018966">
    <property type="protein sequence ID" value="MEQ2286570.1"/>
    <property type="molecule type" value="Genomic_DNA"/>
</dbReference>
<gene>
    <name evidence="1" type="ORF">AMECASPLE_003806</name>
</gene>
<dbReference type="Proteomes" id="UP001469553">
    <property type="component" value="Unassembled WGS sequence"/>
</dbReference>
<protein>
    <recommendedName>
        <fullName evidence="3">Secreted protein</fullName>
    </recommendedName>
</protein>
<reference evidence="1 2" key="1">
    <citation type="submission" date="2021-06" db="EMBL/GenBank/DDBJ databases">
        <authorList>
            <person name="Palmer J.M."/>
        </authorList>
    </citation>
    <scope>NUCLEOTIDE SEQUENCE [LARGE SCALE GENOMIC DNA]</scope>
    <source>
        <strain evidence="1 2">AS_MEX2019</strain>
        <tissue evidence="1">Muscle</tissue>
    </source>
</reference>
<proteinExistence type="predicted"/>
<comment type="caution">
    <text evidence="1">The sequence shown here is derived from an EMBL/GenBank/DDBJ whole genome shotgun (WGS) entry which is preliminary data.</text>
</comment>
<evidence type="ECO:0000313" key="1">
    <source>
        <dbReference type="EMBL" id="MEQ2286570.1"/>
    </source>
</evidence>
<name>A0ABV0XYM1_9TELE</name>
<evidence type="ECO:0000313" key="2">
    <source>
        <dbReference type="Proteomes" id="UP001469553"/>
    </source>
</evidence>
<sequence>MLYSVCVCVCVCVCLFVCLLAHTFFSSISSKNILVSMLNYTKPESHFSCFLCGIQSKEVNFATLPINPPPLTTTLSHICKKWNCRFLHIPNSTPMHTHTYTRKNSGKYHIAMLVPAAVKQNMYPQVEPRWRVAVSLQ</sequence>
<organism evidence="1 2">
    <name type="scientific">Ameca splendens</name>
    <dbReference type="NCBI Taxonomy" id="208324"/>
    <lineage>
        <taxon>Eukaryota</taxon>
        <taxon>Metazoa</taxon>
        <taxon>Chordata</taxon>
        <taxon>Craniata</taxon>
        <taxon>Vertebrata</taxon>
        <taxon>Euteleostomi</taxon>
        <taxon>Actinopterygii</taxon>
        <taxon>Neopterygii</taxon>
        <taxon>Teleostei</taxon>
        <taxon>Neoteleostei</taxon>
        <taxon>Acanthomorphata</taxon>
        <taxon>Ovalentaria</taxon>
        <taxon>Atherinomorphae</taxon>
        <taxon>Cyprinodontiformes</taxon>
        <taxon>Goodeidae</taxon>
        <taxon>Ameca</taxon>
    </lineage>
</organism>